<keyword evidence="11" id="KW-1133">Transmembrane helix</keyword>
<dbReference type="EMBL" id="KB456262">
    <property type="protein sequence ID" value="EMF14109.1"/>
    <property type="molecule type" value="Genomic_DNA"/>
</dbReference>
<dbReference type="GeneID" id="27905132"/>
<keyword evidence="4 8" id="KW-0479">Metal-binding</keyword>
<dbReference type="RefSeq" id="XP_016762230.1">
    <property type="nucleotide sequence ID" value="XM_016907995.1"/>
</dbReference>
<keyword evidence="6 8" id="KW-0408">Iron</keyword>
<keyword evidence="5 9" id="KW-0560">Oxidoreductase</keyword>
<dbReference type="GO" id="GO:0004497">
    <property type="term" value="F:monooxygenase activity"/>
    <property type="evidence" value="ECO:0007669"/>
    <property type="project" value="UniProtKB-KW"/>
</dbReference>
<dbReference type="PRINTS" id="PR00463">
    <property type="entry name" value="EP450I"/>
</dbReference>
<reference evidence="12 13" key="1">
    <citation type="journal article" date="2012" name="PLoS Pathog.">
        <title>Diverse lifestyles and strategies of plant pathogenesis encoded in the genomes of eighteen Dothideomycetes fungi.</title>
        <authorList>
            <person name="Ohm R.A."/>
            <person name="Feau N."/>
            <person name="Henrissat B."/>
            <person name="Schoch C.L."/>
            <person name="Horwitz B.A."/>
            <person name="Barry K.W."/>
            <person name="Condon B.J."/>
            <person name="Copeland A.C."/>
            <person name="Dhillon B."/>
            <person name="Glaser F."/>
            <person name="Hesse C.N."/>
            <person name="Kosti I."/>
            <person name="LaButti K."/>
            <person name="Lindquist E.A."/>
            <person name="Lucas S."/>
            <person name="Salamov A.A."/>
            <person name="Bradshaw R.E."/>
            <person name="Ciuffetti L."/>
            <person name="Hamelin R.C."/>
            <person name="Kema G.H.J."/>
            <person name="Lawrence C."/>
            <person name="Scott J.A."/>
            <person name="Spatafora J.W."/>
            <person name="Turgeon B.G."/>
            <person name="de Wit P.J.G.M."/>
            <person name="Zhong S."/>
            <person name="Goodwin S.B."/>
            <person name="Grigoriev I.V."/>
        </authorList>
    </citation>
    <scope>NUCLEOTIDE SEQUENCE [LARGE SCALE GENOMIC DNA]</scope>
    <source>
        <strain evidence="12 13">SO2202</strain>
    </source>
</reference>
<keyword evidence="11" id="KW-0472">Membrane</keyword>
<evidence type="ECO:0000256" key="11">
    <source>
        <dbReference type="SAM" id="Phobius"/>
    </source>
</evidence>
<evidence type="ECO:0000256" key="3">
    <source>
        <dbReference type="ARBA" id="ARBA00022617"/>
    </source>
</evidence>
<dbReference type="OrthoDB" id="1470350at2759"/>
<dbReference type="GO" id="GO:0005506">
    <property type="term" value="F:iron ion binding"/>
    <property type="evidence" value="ECO:0007669"/>
    <property type="project" value="InterPro"/>
</dbReference>
<evidence type="ECO:0000256" key="6">
    <source>
        <dbReference type="ARBA" id="ARBA00023004"/>
    </source>
</evidence>
<dbReference type="Proteomes" id="UP000016931">
    <property type="component" value="Unassembled WGS sequence"/>
</dbReference>
<dbReference type="HOGENOM" id="CLU_001570_27_0_1"/>
<evidence type="ECO:0000256" key="7">
    <source>
        <dbReference type="ARBA" id="ARBA00023033"/>
    </source>
</evidence>
<protein>
    <submittedName>
        <fullName evidence="12">Cytochrome P450</fullName>
    </submittedName>
</protein>
<dbReference type="SUPFAM" id="SSF48264">
    <property type="entry name" value="Cytochrome P450"/>
    <property type="match status" value="1"/>
</dbReference>
<feature type="binding site" description="axial binding residue" evidence="8">
    <location>
        <position position="441"/>
    </location>
    <ligand>
        <name>heme</name>
        <dbReference type="ChEBI" id="CHEBI:30413"/>
    </ligand>
    <ligandPart>
        <name>Fe</name>
        <dbReference type="ChEBI" id="CHEBI:18248"/>
    </ligandPart>
</feature>
<evidence type="ECO:0000256" key="1">
    <source>
        <dbReference type="ARBA" id="ARBA00001971"/>
    </source>
</evidence>
<evidence type="ECO:0000313" key="13">
    <source>
        <dbReference type="Proteomes" id="UP000016931"/>
    </source>
</evidence>
<dbReference type="PRINTS" id="PR00385">
    <property type="entry name" value="P450"/>
</dbReference>
<dbReference type="AlphaFoldDB" id="M3D8A7"/>
<dbReference type="STRING" id="692275.M3D8A7"/>
<accession>M3D8A7</accession>
<evidence type="ECO:0000256" key="10">
    <source>
        <dbReference type="SAM" id="MobiDB-lite"/>
    </source>
</evidence>
<keyword evidence="3 8" id="KW-0349">Heme</keyword>
<evidence type="ECO:0000256" key="5">
    <source>
        <dbReference type="ARBA" id="ARBA00023002"/>
    </source>
</evidence>
<comment type="similarity">
    <text evidence="2 9">Belongs to the cytochrome P450 family.</text>
</comment>
<comment type="cofactor">
    <cofactor evidence="1 8">
        <name>heme</name>
        <dbReference type="ChEBI" id="CHEBI:30413"/>
    </cofactor>
</comment>
<evidence type="ECO:0000256" key="2">
    <source>
        <dbReference type="ARBA" id="ARBA00010617"/>
    </source>
</evidence>
<evidence type="ECO:0000256" key="4">
    <source>
        <dbReference type="ARBA" id="ARBA00022723"/>
    </source>
</evidence>
<dbReference type="PANTHER" id="PTHR24287">
    <property type="entry name" value="P450, PUTATIVE (EUROFUNG)-RELATED"/>
    <property type="match status" value="1"/>
</dbReference>
<keyword evidence="11" id="KW-0812">Transmembrane</keyword>
<dbReference type="InterPro" id="IPR017972">
    <property type="entry name" value="Cyt_P450_CS"/>
</dbReference>
<dbReference type="PROSITE" id="PS00086">
    <property type="entry name" value="CYTOCHROME_P450"/>
    <property type="match status" value="1"/>
</dbReference>
<name>M3D8A7_SPHMS</name>
<keyword evidence="13" id="KW-1185">Reference proteome</keyword>
<dbReference type="GO" id="GO:0016705">
    <property type="term" value="F:oxidoreductase activity, acting on paired donors, with incorporation or reduction of molecular oxygen"/>
    <property type="evidence" value="ECO:0007669"/>
    <property type="project" value="InterPro"/>
</dbReference>
<dbReference type="InterPro" id="IPR002401">
    <property type="entry name" value="Cyt_P450_E_grp-I"/>
</dbReference>
<dbReference type="Gene3D" id="1.10.630.10">
    <property type="entry name" value="Cytochrome P450"/>
    <property type="match status" value="1"/>
</dbReference>
<feature type="compositionally biased region" description="Low complexity" evidence="10">
    <location>
        <begin position="329"/>
        <end position="344"/>
    </location>
</feature>
<dbReference type="InterPro" id="IPR001128">
    <property type="entry name" value="Cyt_P450"/>
</dbReference>
<dbReference type="eggNOG" id="KOG0157">
    <property type="taxonomic scope" value="Eukaryota"/>
</dbReference>
<keyword evidence="7 9" id="KW-0503">Monooxygenase</keyword>
<feature type="region of interest" description="Disordered" evidence="10">
    <location>
        <begin position="320"/>
        <end position="345"/>
    </location>
</feature>
<proteinExistence type="inferred from homology"/>
<dbReference type="PANTHER" id="PTHR24287:SF1">
    <property type="entry name" value="P450, PUTATIVE (EUROFUNG)-RELATED"/>
    <property type="match status" value="1"/>
</dbReference>
<dbReference type="OMA" id="AKNPRIW"/>
<dbReference type="InterPro" id="IPR047146">
    <property type="entry name" value="Cyt_P450_E_CYP52_fungi"/>
</dbReference>
<organism evidence="12 13">
    <name type="scientific">Sphaerulina musiva (strain SO2202)</name>
    <name type="common">Poplar stem canker fungus</name>
    <name type="synonym">Septoria musiva</name>
    <dbReference type="NCBI Taxonomy" id="692275"/>
    <lineage>
        <taxon>Eukaryota</taxon>
        <taxon>Fungi</taxon>
        <taxon>Dikarya</taxon>
        <taxon>Ascomycota</taxon>
        <taxon>Pezizomycotina</taxon>
        <taxon>Dothideomycetes</taxon>
        <taxon>Dothideomycetidae</taxon>
        <taxon>Mycosphaerellales</taxon>
        <taxon>Mycosphaerellaceae</taxon>
        <taxon>Sphaerulina</taxon>
    </lineage>
</organism>
<evidence type="ECO:0000256" key="8">
    <source>
        <dbReference type="PIRSR" id="PIRSR602401-1"/>
    </source>
</evidence>
<evidence type="ECO:0000256" key="9">
    <source>
        <dbReference type="RuleBase" id="RU000461"/>
    </source>
</evidence>
<feature type="transmembrane region" description="Helical" evidence="11">
    <location>
        <begin position="12"/>
        <end position="32"/>
    </location>
</feature>
<dbReference type="Pfam" id="PF00067">
    <property type="entry name" value="p450"/>
    <property type="match status" value="1"/>
</dbReference>
<dbReference type="GO" id="GO:0020037">
    <property type="term" value="F:heme binding"/>
    <property type="evidence" value="ECO:0007669"/>
    <property type="project" value="InterPro"/>
</dbReference>
<dbReference type="InterPro" id="IPR036396">
    <property type="entry name" value="Cyt_P450_sf"/>
</dbReference>
<sequence>MSFISLPTPTQTLISLALLYTIYHIISAVDLWNRRRAFKRDRGVRDAPRLPQKDPILGLDLFLENIASLKNHTLLETTASRFRDTGLNTFRLVALGRHMHATLEPENLKTCHHAHSREMLRPNFVRSQVGDVQTFEKHVSRLIATIVPGQEVDLSERFFRLTIDSATEFLFGESTDSLIKDGNDGFSEAFTQSQDFIGNLARWGNWAKLFPANKRFQKDRDFVHNFVNSYVQKGLARRDQLLAAEKNSSPDHQQQQPPERYLFIDALVRQTTDPIRIRSELLNILLAGRDTTASLLSNLWFTLARRPDIWRKLQSEITTATILPPPPHQKSSSSPSSNSSSQPPTFDQLKSMKYLRACLNESLRLYPVVPLNSREALEDTILPRGGGEDGMAPIFIPKGGLVSWNLWALHRRKDYFGEDAEKKGLRPGWEYLPFNGGARICLGQQFALTEASYVTVRICQEFPEEEKEEKQEEEPWREFLTLTCTSLNGAKVVLNRYRNL</sequence>
<gene>
    <name evidence="12" type="ORF">SEPMUDRAFT_162317</name>
</gene>
<dbReference type="CDD" id="cd11063">
    <property type="entry name" value="CYP52"/>
    <property type="match status" value="1"/>
</dbReference>
<evidence type="ECO:0000313" key="12">
    <source>
        <dbReference type="EMBL" id="EMF14109.1"/>
    </source>
</evidence>